<dbReference type="AlphaFoldDB" id="A0A507SNH8"/>
<dbReference type="InterPro" id="IPR023828">
    <property type="entry name" value="Peptidase_S8_Ser-AS"/>
</dbReference>
<dbReference type="InterPro" id="IPR050131">
    <property type="entry name" value="Peptidase_S8_subtilisin-like"/>
</dbReference>
<evidence type="ECO:0000256" key="5">
    <source>
        <dbReference type="PROSITE-ProRule" id="PRU01240"/>
    </source>
</evidence>
<evidence type="ECO:0000259" key="7">
    <source>
        <dbReference type="Pfam" id="PF00082"/>
    </source>
</evidence>
<dbReference type="Gene3D" id="3.40.50.200">
    <property type="entry name" value="Peptidase S8/S53 domain"/>
    <property type="match status" value="1"/>
</dbReference>
<keyword evidence="4" id="KW-0720">Serine protease</keyword>
<evidence type="ECO:0000256" key="3">
    <source>
        <dbReference type="ARBA" id="ARBA00022801"/>
    </source>
</evidence>
<dbReference type="PROSITE" id="PS00138">
    <property type="entry name" value="SUBTILASE_SER"/>
    <property type="match status" value="1"/>
</dbReference>
<sequence>MKLKNIVSIAGFSLLTLPSSAVIASHKLENNSKNENDNDSEHLATLKSSEIIETDYYDAMHMYDEAYKSIGILPFKNHLLNGGAGYYEKIKVGVLDNGHINFDAIIKPKNIKLNYVYYPDSSSNNSLEFSNHATHVATFIGGVSGINPNAELYSLGTANGKINELRSKLDWAVKNGVRVINISMGAFVDFKKINKELTLFETNNDFKHLDKALEYINKPFSYELTGGVLDWYSYKYGLIFVNSSGNDLDSYEDLFERLNELSKKYPDNKGIENVLKIYNNDNMYIPLWINSSFNAISVAGILKDKKIDPTVNNPAHYKYTPDKNFISAVQNFRPKWKNTNSIYFKKLWPILNGTSFSSPIIAGLISLIISTYEKNSDWKFDASDIKNILALNSIYVKNSSSQKHLFNDILDKQNRGGKKTISGYGYPNWVQIRDFFEHNNKAKMFKFNNTENGIFGTYNKDNIVKNVGRVAPNHRYKAALSWLHYGIDPYRYKYLLNVNDDELLNKYFSTSADYSLELHSEYANKLTDLKYGNHEFINSINRTDKTIDFDLNVHYYKDEYDWYQEGNFIDKWSRTLKFYFKEGEYAKPR</sequence>
<feature type="domain" description="Peptidase S8/S53" evidence="7">
    <location>
        <begin position="89"/>
        <end position="411"/>
    </location>
</feature>
<accession>A0A507SNH8</accession>
<name>A0A507SNH8_9BACT</name>
<comment type="similarity">
    <text evidence="1 5">Belongs to the peptidase S8 family.</text>
</comment>
<dbReference type="PANTHER" id="PTHR43806">
    <property type="entry name" value="PEPTIDASE S8"/>
    <property type="match status" value="1"/>
</dbReference>
<dbReference type="SUPFAM" id="SSF52743">
    <property type="entry name" value="Subtilisin-like"/>
    <property type="match status" value="1"/>
</dbReference>
<dbReference type="OrthoDB" id="400658at2"/>
<evidence type="ECO:0000256" key="2">
    <source>
        <dbReference type="ARBA" id="ARBA00022670"/>
    </source>
</evidence>
<comment type="caution">
    <text evidence="5">Lacks conserved residue(s) required for the propagation of feature annotation.</text>
</comment>
<dbReference type="PROSITE" id="PS51892">
    <property type="entry name" value="SUBTILASE"/>
    <property type="match status" value="1"/>
</dbReference>
<evidence type="ECO:0000256" key="6">
    <source>
        <dbReference type="SAM" id="SignalP"/>
    </source>
</evidence>
<dbReference type="CDD" id="cd00306">
    <property type="entry name" value="Peptidases_S8_S53"/>
    <property type="match status" value="1"/>
</dbReference>
<dbReference type="InterPro" id="IPR000209">
    <property type="entry name" value="Peptidase_S8/S53_dom"/>
</dbReference>
<dbReference type="GO" id="GO:0004252">
    <property type="term" value="F:serine-type endopeptidase activity"/>
    <property type="evidence" value="ECO:0007669"/>
    <property type="project" value="InterPro"/>
</dbReference>
<evidence type="ECO:0000256" key="1">
    <source>
        <dbReference type="ARBA" id="ARBA00011073"/>
    </source>
</evidence>
<dbReference type="GO" id="GO:0005615">
    <property type="term" value="C:extracellular space"/>
    <property type="evidence" value="ECO:0007669"/>
    <property type="project" value="TreeGrafter"/>
</dbReference>
<feature type="signal peptide" evidence="6">
    <location>
        <begin position="1"/>
        <end position="24"/>
    </location>
</feature>
<keyword evidence="9" id="KW-1185">Reference proteome</keyword>
<dbReference type="InterPro" id="IPR036852">
    <property type="entry name" value="Peptidase_S8/S53_dom_sf"/>
</dbReference>
<dbReference type="PANTHER" id="PTHR43806:SF11">
    <property type="entry name" value="CEREVISIN-RELATED"/>
    <property type="match status" value="1"/>
</dbReference>
<organism evidence="8 9">
    <name type="scientific">Mycoplasmopsis mucosicanis</name>
    <dbReference type="NCBI Taxonomy" id="458208"/>
    <lineage>
        <taxon>Bacteria</taxon>
        <taxon>Bacillati</taxon>
        <taxon>Mycoplasmatota</taxon>
        <taxon>Mycoplasmoidales</taxon>
        <taxon>Metamycoplasmataceae</taxon>
        <taxon>Mycoplasmopsis</taxon>
    </lineage>
</organism>
<comment type="caution">
    <text evidence="8">The sequence shown here is derived from an EMBL/GenBank/DDBJ whole genome shotgun (WGS) entry which is preliminary data.</text>
</comment>
<dbReference type="RefSeq" id="WP_141483857.1">
    <property type="nucleotide sequence ID" value="NZ_SMDN01000005.1"/>
</dbReference>
<keyword evidence="2" id="KW-0645">Protease</keyword>
<evidence type="ECO:0000313" key="8">
    <source>
        <dbReference type="EMBL" id="TQC51584.1"/>
    </source>
</evidence>
<dbReference type="EMBL" id="SMDN01000005">
    <property type="protein sequence ID" value="TQC51584.1"/>
    <property type="molecule type" value="Genomic_DNA"/>
</dbReference>
<keyword evidence="3" id="KW-0378">Hydrolase</keyword>
<keyword evidence="6" id="KW-0732">Signal</keyword>
<reference evidence="8 9" key="1">
    <citation type="submission" date="2019-03" db="EMBL/GenBank/DDBJ databases">
        <title>Characterization of a novel Mycoplasma cynos real-time PCR assay.</title>
        <authorList>
            <person name="Tallmadge R.L."/>
            <person name="Mitchell P.K."/>
            <person name="Goodman L."/>
        </authorList>
    </citation>
    <scope>NUCLEOTIDE SEQUENCE [LARGE SCALE GENOMIC DNA]</scope>
    <source>
        <strain evidence="8 9">1642</strain>
    </source>
</reference>
<dbReference type="Proteomes" id="UP000320801">
    <property type="component" value="Unassembled WGS sequence"/>
</dbReference>
<dbReference type="GO" id="GO:0006508">
    <property type="term" value="P:proteolysis"/>
    <property type="evidence" value="ECO:0007669"/>
    <property type="project" value="UniProtKB-KW"/>
</dbReference>
<gene>
    <name evidence="8" type="ORF">E1I18_01610</name>
</gene>
<proteinExistence type="inferred from homology"/>
<dbReference type="Pfam" id="PF00082">
    <property type="entry name" value="Peptidase_S8"/>
    <property type="match status" value="1"/>
</dbReference>
<feature type="chain" id="PRO_5021491199" description="Peptidase S8/S53 domain-containing protein" evidence="6">
    <location>
        <begin position="25"/>
        <end position="589"/>
    </location>
</feature>
<evidence type="ECO:0000313" key="9">
    <source>
        <dbReference type="Proteomes" id="UP000320801"/>
    </source>
</evidence>
<protein>
    <recommendedName>
        <fullName evidence="7">Peptidase S8/S53 domain-containing protein</fullName>
    </recommendedName>
</protein>
<evidence type="ECO:0000256" key="4">
    <source>
        <dbReference type="ARBA" id="ARBA00022825"/>
    </source>
</evidence>